<sequence length="42" mass="4868">MNELQEVKEETIISLLKKIQQANDPDTIIDLTRSIETILEIK</sequence>
<protein>
    <submittedName>
        <fullName evidence="1">Uncharacterized protein</fullName>
    </submittedName>
</protein>
<accession>A0A380G6E5</accession>
<dbReference type="AlphaFoldDB" id="A0A380G6E5"/>
<gene>
    <name evidence="1" type="ORF">NCTC11048_01380</name>
</gene>
<evidence type="ECO:0000313" key="1">
    <source>
        <dbReference type="EMBL" id="SUM46332.1"/>
    </source>
</evidence>
<dbReference type="Proteomes" id="UP000255549">
    <property type="component" value="Unassembled WGS sequence"/>
</dbReference>
<proteinExistence type="predicted"/>
<dbReference type="EMBL" id="UHDP01000003">
    <property type="protein sequence ID" value="SUM46332.1"/>
    <property type="molecule type" value="Genomic_DNA"/>
</dbReference>
<name>A0A380G6E5_STAIN</name>
<keyword evidence="2" id="KW-1185">Reference proteome</keyword>
<organism evidence="1 2">
    <name type="scientific">Staphylococcus intermedius NCTC 11048</name>
    <dbReference type="NCBI Taxonomy" id="1141106"/>
    <lineage>
        <taxon>Bacteria</taxon>
        <taxon>Bacillati</taxon>
        <taxon>Bacillota</taxon>
        <taxon>Bacilli</taxon>
        <taxon>Bacillales</taxon>
        <taxon>Staphylococcaceae</taxon>
        <taxon>Staphylococcus</taxon>
        <taxon>Staphylococcus intermedius group</taxon>
    </lineage>
</organism>
<evidence type="ECO:0000313" key="2">
    <source>
        <dbReference type="Proteomes" id="UP000255549"/>
    </source>
</evidence>
<dbReference type="STRING" id="1141106.GCA_000308095_01763"/>
<dbReference type="RefSeq" id="WP_019168040.1">
    <property type="nucleotide sequence ID" value="NZ_CAIB01000114.1"/>
</dbReference>
<reference evidence="1 2" key="1">
    <citation type="submission" date="2018-06" db="EMBL/GenBank/DDBJ databases">
        <authorList>
            <consortium name="Pathogen Informatics"/>
            <person name="Doyle S."/>
        </authorList>
    </citation>
    <scope>NUCLEOTIDE SEQUENCE [LARGE SCALE GENOMIC DNA]</scope>
    <source>
        <strain evidence="2">NCTC 11048</strain>
    </source>
</reference>